<evidence type="ECO:0000313" key="4">
    <source>
        <dbReference type="Proteomes" id="UP000641152"/>
    </source>
</evidence>
<dbReference type="PROSITE" id="PS51257">
    <property type="entry name" value="PROKAR_LIPOPROTEIN"/>
    <property type="match status" value="1"/>
</dbReference>
<proteinExistence type="predicted"/>
<feature type="chain" id="PRO_5047485263" evidence="2">
    <location>
        <begin position="32"/>
        <end position="132"/>
    </location>
</feature>
<dbReference type="RefSeq" id="WP_192393115.1">
    <property type="nucleotide sequence ID" value="NZ_CAJHIU010000001.1"/>
</dbReference>
<protein>
    <submittedName>
        <fullName evidence="3">Ankyrin repeat domain-containing protein</fullName>
    </submittedName>
</protein>
<feature type="signal peptide" evidence="2">
    <location>
        <begin position="1"/>
        <end position="31"/>
    </location>
</feature>
<evidence type="ECO:0000313" key="3">
    <source>
        <dbReference type="EMBL" id="MBD9360354.1"/>
    </source>
</evidence>
<evidence type="ECO:0000256" key="2">
    <source>
        <dbReference type="SAM" id="SignalP"/>
    </source>
</evidence>
<dbReference type="Pfam" id="PF12796">
    <property type="entry name" value="Ank_2"/>
    <property type="match status" value="1"/>
</dbReference>
<dbReference type="InterPro" id="IPR002110">
    <property type="entry name" value="Ankyrin_rpt"/>
</dbReference>
<dbReference type="SUPFAM" id="SSF48403">
    <property type="entry name" value="Ankyrin repeat"/>
    <property type="match status" value="1"/>
</dbReference>
<sequence length="132" mass="13990">MNDKILSKIVRRDALRIVVMLSVLQVGSACAVDAVQARKDLQQMGVEYTEQQFAAYAGVGDMAAVQLFLDAGMDINAGGSAALGLAAGRGRTEMVELLLANGAKPTANALQFARTRGHWEIVNMLVQAGAKE</sequence>
<dbReference type="PROSITE" id="PS50088">
    <property type="entry name" value="ANK_REPEAT"/>
    <property type="match status" value="1"/>
</dbReference>
<reference evidence="3 4" key="1">
    <citation type="submission" date="2020-09" db="EMBL/GenBank/DDBJ databases">
        <title>Methylomonas albis sp. nov. and Methylomonas fluvii sp. nov.: Two cold-adapted methanotrophs from the River Elbe and an amended description of Methylovulum psychrotolerans strain Eb1.</title>
        <authorList>
            <person name="Bussmann I.K."/>
            <person name="Klings K.-W."/>
            <person name="Warnstedt J."/>
            <person name="Hoppert M."/>
            <person name="Saborowski A."/>
            <person name="Horn F."/>
            <person name="Liebner S."/>
        </authorList>
    </citation>
    <scope>NUCLEOTIDE SEQUENCE [LARGE SCALE GENOMIC DNA]</scope>
    <source>
        <strain evidence="3 4">EbB</strain>
    </source>
</reference>
<dbReference type="Gene3D" id="1.25.40.20">
    <property type="entry name" value="Ankyrin repeat-containing domain"/>
    <property type="match status" value="1"/>
</dbReference>
<organism evidence="3 4">
    <name type="scientific">Methylomonas fluvii</name>
    <dbReference type="NCBI Taxonomy" id="1854564"/>
    <lineage>
        <taxon>Bacteria</taxon>
        <taxon>Pseudomonadati</taxon>
        <taxon>Pseudomonadota</taxon>
        <taxon>Gammaproteobacteria</taxon>
        <taxon>Methylococcales</taxon>
        <taxon>Methylococcaceae</taxon>
        <taxon>Methylomonas</taxon>
    </lineage>
</organism>
<dbReference type="PROSITE" id="PS50297">
    <property type="entry name" value="ANK_REP_REGION"/>
    <property type="match status" value="1"/>
</dbReference>
<keyword evidence="2" id="KW-0732">Signal</keyword>
<dbReference type="Proteomes" id="UP000641152">
    <property type="component" value="Unassembled WGS sequence"/>
</dbReference>
<gene>
    <name evidence="3" type="ORF">EBB_07360</name>
</gene>
<evidence type="ECO:0000256" key="1">
    <source>
        <dbReference type="PROSITE-ProRule" id="PRU00023"/>
    </source>
</evidence>
<keyword evidence="1" id="KW-0040">ANK repeat</keyword>
<accession>A0ABR9DDN9</accession>
<feature type="repeat" description="ANK" evidence="1">
    <location>
        <begin position="78"/>
        <end position="110"/>
    </location>
</feature>
<dbReference type="EMBL" id="JACXST010000001">
    <property type="protein sequence ID" value="MBD9360354.1"/>
    <property type="molecule type" value="Genomic_DNA"/>
</dbReference>
<name>A0ABR9DDN9_9GAMM</name>
<comment type="caution">
    <text evidence="3">The sequence shown here is derived from an EMBL/GenBank/DDBJ whole genome shotgun (WGS) entry which is preliminary data.</text>
</comment>
<keyword evidence="4" id="KW-1185">Reference proteome</keyword>
<dbReference type="InterPro" id="IPR036770">
    <property type="entry name" value="Ankyrin_rpt-contain_sf"/>
</dbReference>